<reference evidence="1" key="1">
    <citation type="submission" date="2021-01" db="UniProtKB">
        <authorList>
            <consortium name="EnsemblMetazoa"/>
        </authorList>
    </citation>
    <scope>IDENTIFICATION</scope>
</reference>
<dbReference type="GeneID" id="116417910"/>
<dbReference type="InParanoid" id="A0A7M7TEN0"/>
<dbReference type="PANTHER" id="PTHR46579">
    <property type="entry name" value="F5/8 TYPE C DOMAIN-CONTAINING PROTEIN-RELATED"/>
    <property type="match status" value="1"/>
</dbReference>
<dbReference type="Proteomes" id="UP000002358">
    <property type="component" value="Unassembled WGS sequence"/>
</dbReference>
<name>A0A7M7TEN0_NASVI</name>
<dbReference type="EnsemblMetazoa" id="XM_032602168">
    <property type="protein sequence ID" value="XP_032458059"/>
    <property type="gene ID" value="LOC116417910"/>
</dbReference>
<evidence type="ECO:0000313" key="1">
    <source>
        <dbReference type="EnsemblMetazoa" id="XP_032458059"/>
    </source>
</evidence>
<dbReference type="KEGG" id="nvi:116417910"/>
<dbReference type="OrthoDB" id="7696251at2759"/>
<evidence type="ECO:0000313" key="2">
    <source>
        <dbReference type="Proteomes" id="UP000002358"/>
    </source>
</evidence>
<accession>A0A7M7TEN0</accession>
<dbReference type="RefSeq" id="XP_032458059.1">
    <property type="nucleotide sequence ID" value="XM_032602168.1"/>
</dbReference>
<dbReference type="AlphaFoldDB" id="A0A7M7TEN0"/>
<organism evidence="1 2">
    <name type="scientific">Nasonia vitripennis</name>
    <name type="common">Parasitic wasp</name>
    <dbReference type="NCBI Taxonomy" id="7425"/>
    <lineage>
        <taxon>Eukaryota</taxon>
        <taxon>Metazoa</taxon>
        <taxon>Ecdysozoa</taxon>
        <taxon>Arthropoda</taxon>
        <taxon>Hexapoda</taxon>
        <taxon>Insecta</taxon>
        <taxon>Pterygota</taxon>
        <taxon>Neoptera</taxon>
        <taxon>Endopterygota</taxon>
        <taxon>Hymenoptera</taxon>
        <taxon>Apocrita</taxon>
        <taxon>Proctotrupomorpha</taxon>
        <taxon>Chalcidoidea</taxon>
        <taxon>Pteromalidae</taxon>
        <taxon>Pteromalinae</taxon>
        <taxon>Nasonia</taxon>
    </lineage>
</organism>
<sequence length="485" mass="56349">MSIFLEIFVELINKLTKNGIQVTIKGETRHIKLYAILACVDTVARAPMQGTCQFNAHYGCDWCMHPGEYYNGSMRYPYTDQLPDNRDAATTIKFAKLALRTEKPVFGIKTASPLMLLNNFDIIKSFSPDYMHCILAGVAKQYTEYIISYMSTNDYETLNSLFSKIKVPHQLGRLARPLSDRGNWKSREWENWILFYSVPLFNLVLKCKKRLRHWQLLTESLHIALQTKITYAELNDMNDMLCTFLSEAENLYTLTAMTYNTHQLLHVADSIANWGPLWAHSSFCFESANYYLLRAIKCGRGVVQQIIRYINLERYVQMLEKIVYPNTTSRIEIFYKDINVPYTKKVFKLTNITYLGKENSIDQCECEKFSISITTKNFFRMIINGTLYMSSKKTNARSCNYYVQLVNGQFIKLDSFLVDVERKCEITLYQLINTTCYANSNAIKEITSINDEILSVESSQIYRIATFIQIGKKMYIIATPNLYFY</sequence>
<protein>
    <submittedName>
        <fullName evidence="1">Uncharacterized protein</fullName>
    </submittedName>
</protein>
<keyword evidence="2" id="KW-1185">Reference proteome</keyword>
<dbReference type="PANTHER" id="PTHR46579:SF1">
    <property type="entry name" value="F5_8 TYPE C DOMAIN-CONTAINING PROTEIN"/>
    <property type="match status" value="1"/>
</dbReference>
<proteinExistence type="predicted"/>